<evidence type="ECO:0000256" key="1">
    <source>
        <dbReference type="ARBA" id="ARBA00004496"/>
    </source>
</evidence>
<dbReference type="InterPro" id="IPR027396">
    <property type="entry name" value="DsrEFH-like"/>
</dbReference>
<keyword evidence="6" id="KW-1185">Reference proteome</keyword>
<dbReference type="NCBIfam" id="TIGR03012">
    <property type="entry name" value="sulf_tusD_dsrE"/>
    <property type="match status" value="1"/>
</dbReference>
<dbReference type="RefSeq" id="WP_181738930.1">
    <property type="nucleotide sequence ID" value="NZ_JACEMT010000043.1"/>
</dbReference>
<dbReference type="Pfam" id="PF02635">
    <property type="entry name" value="DsrE"/>
    <property type="match status" value="1"/>
</dbReference>
<organism evidence="5 6">
    <name type="scientific">Marinobacterium marinum</name>
    <dbReference type="NCBI Taxonomy" id="2756129"/>
    <lineage>
        <taxon>Bacteria</taxon>
        <taxon>Pseudomonadati</taxon>
        <taxon>Pseudomonadota</taxon>
        <taxon>Gammaproteobacteria</taxon>
        <taxon>Oceanospirillales</taxon>
        <taxon>Oceanospirillaceae</taxon>
        <taxon>Marinobacterium</taxon>
    </lineage>
</organism>
<dbReference type="GO" id="GO:0016783">
    <property type="term" value="F:sulfurtransferase activity"/>
    <property type="evidence" value="ECO:0007669"/>
    <property type="project" value="InterPro"/>
</dbReference>
<accession>A0A7W2AC88</accession>
<dbReference type="InterPro" id="IPR003787">
    <property type="entry name" value="Sulphur_relay_DsrE/F-like"/>
</dbReference>
<dbReference type="NCBIfam" id="NF001237">
    <property type="entry name" value="PRK00207.1"/>
    <property type="match status" value="1"/>
</dbReference>
<dbReference type="AlphaFoldDB" id="A0A7W2AC88"/>
<evidence type="ECO:0000256" key="2">
    <source>
        <dbReference type="ARBA" id="ARBA00007067"/>
    </source>
</evidence>
<gene>
    <name evidence="5" type="primary">tusD</name>
    <name evidence="5" type="ORF">H1S06_07825</name>
</gene>
<name>A0A7W2AC88_9GAMM</name>
<dbReference type="GO" id="GO:1990228">
    <property type="term" value="C:sulfurtransferase complex"/>
    <property type="evidence" value="ECO:0007669"/>
    <property type="project" value="TreeGrafter"/>
</dbReference>
<protein>
    <submittedName>
        <fullName evidence="5">Sulfurtransferase complex subunit TusD</fullName>
        <ecNumber evidence="5">2.8.1.-</ecNumber>
    </submittedName>
</protein>
<comment type="caution">
    <text evidence="5">The sequence shown here is derived from an EMBL/GenBank/DDBJ whole genome shotgun (WGS) entry which is preliminary data.</text>
</comment>
<dbReference type="Gene3D" id="3.40.1260.10">
    <property type="entry name" value="DsrEFH-like"/>
    <property type="match status" value="1"/>
</dbReference>
<comment type="subcellular location">
    <subcellularLocation>
        <location evidence="1">Cytoplasm</location>
    </subcellularLocation>
</comment>
<dbReference type="EC" id="2.8.1.-" evidence="5"/>
<evidence type="ECO:0000256" key="3">
    <source>
        <dbReference type="ARBA" id="ARBA00022490"/>
    </source>
</evidence>
<dbReference type="Proteomes" id="UP000538931">
    <property type="component" value="Unassembled WGS sequence"/>
</dbReference>
<evidence type="ECO:0000256" key="4">
    <source>
        <dbReference type="ARBA" id="ARBA00022679"/>
    </source>
</evidence>
<keyword evidence="3" id="KW-0963">Cytoplasm</keyword>
<dbReference type="PANTHER" id="PTHR34874">
    <property type="entry name" value="PROTEIN YCHN"/>
    <property type="match status" value="1"/>
</dbReference>
<sequence>MIYTLIIHNAPYQSATAGTALRFAKATLAAGHSIHRVFFYRDGVYTANTLTAPPRDEQNIPALWQQLAQEHQLDMVVCIAAAVRRGVLDEHEAKRYEKTAHNLAEGFELSGLGQLVEASIVSDRVVTFGGPQ</sequence>
<dbReference type="InterPro" id="IPR017463">
    <property type="entry name" value="Sulphur_relay_TusD/DsrE"/>
</dbReference>
<evidence type="ECO:0000313" key="6">
    <source>
        <dbReference type="Proteomes" id="UP000538931"/>
    </source>
</evidence>
<reference evidence="5 6" key="1">
    <citation type="submission" date="2020-07" db="EMBL/GenBank/DDBJ databases">
        <title>Bacterium isolated from marien macroalgae.</title>
        <authorList>
            <person name="Zhu K."/>
            <person name="Lu D."/>
            <person name="Du Z."/>
        </authorList>
    </citation>
    <scope>NUCLEOTIDE SEQUENCE [LARGE SCALE GENOMIC DNA]</scope>
    <source>
        <strain evidence="5 6">3-1745</strain>
    </source>
</reference>
<dbReference type="PANTHER" id="PTHR34874:SF3">
    <property type="entry name" value="SULFURTRANSFERASE TUSD"/>
    <property type="match status" value="1"/>
</dbReference>
<dbReference type="SUPFAM" id="SSF75169">
    <property type="entry name" value="DsrEFH-like"/>
    <property type="match status" value="1"/>
</dbReference>
<dbReference type="GO" id="GO:0097163">
    <property type="term" value="F:sulfur carrier activity"/>
    <property type="evidence" value="ECO:0007669"/>
    <property type="project" value="TreeGrafter"/>
</dbReference>
<evidence type="ECO:0000313" key="5">
    <source>
        <dbReference type="EMBL" id="MBA4502272.1"/>
    </source>
</evidence>
<keyword evidence="4 5" id="KW-0808">Transferase</keyword>
<dbReference type="GO" id="GO:0002143">
    <property type="term" value="P:tRNA wobble position uridine thiolation"/>
    <property type="evidence" value="ECO:0007669"/>
    <property type="project" value="TreeGrafter"/>
</dbReference>
<comment type="similarity">
    <text evidence="2">Belongs to the DsrE/TusD family.</text>
</comment>
<proteinExistence type="inferred from homology"/>
<dbReference type="EMBL" id="JACEMT010000043">
    <property type="protein sequence ID" value="MBA4502272.1"/>
    <property type="molecule type" value="Genomic_DNA"/>
</dbReference>
<dbReference type="FunFam" id="3.40.1260.10:FF:000001">
    <property type="entry name" value="Sulfurtransferase TusD"/>
    <property type="match status" value="1"/>
</dbReference>